<gene>
    <name evidence="2" type="ORF">C0Q70_18692</name>
</gene>
<evidence type="ECO:0008006" key="4">
    <source>
        <dbReference type="Google" id="ProtNLM"/>
    </source>
</evidence>
<keyword evidence="1" id="KW-1133">Transmembrane helix</keyword>
<evidence type="ECO:0000313" key="3">
    <source>
        <dbReference type="Proteomes" id="UP000245119"/>
    </source>
</evidence>
<dbReference type="InterPro" id="IPR019170">
    <property type="entry name" value="Meckelin"/>
</dbReference>
<feature type="transmembrane region" description="Helical" evidence="1">
    <location>
        <begin position="758"/>
        <end position="776"/>
    </location>
</feature>
<protein>
    <recommendedName>
        <fullName evidence="4">Meckelin</fullName>
    </recommendedName>
</protein>
<accession>A0A2T7NHA8</accession>
<evidence type="ECO:0000256" key="1">
    <source>
        <dbReference type="SAM" id="Phobius"/>
    </source>
</evidence>
<feature type="transmembrane region" description="Helical" evidence="1">
    <location>
        <begin position="340"/>
        <end position="357"/>
    </location>
</feature>
<feature type="transmembrane region" description="Helical" evidence="1">
    <location>
        <begin position="378"/>
        <end position="405"/>
    </location>
</feature>
<keyword evidence="3" id="KW-1185">Reference proteome</keyword>
<proteinExistence type="predicted"/>
<feature type="transmembrane region" description="Helical" evidence="1">
    <location>
        <begin position="782"/>
        <end position="801"/>
    </location>
</feature>
<organism evidence="2 3">
    <name type="scientific">Pomacea canaliculata</name>
    <name type="common">Golden apple snail</name>
    <dbReference type="NCBI Taxonomy" id="400727"/>
    <lineage>
        <taxon>Eukaryota</taxon>
        <taxon>Metazoa</taxon>
        <taxon>Spiralia</taxon>
        <taxon>Lophotrochozoa</taxon>
        <taxon>Mollusca</taxon>
        <taxon>Gastropoda</taxon>
        <taxon>Caenogastropoda</taxon>
        <taxon>Architaenioglossa</taxon>
        <taxon>Ampullarioidea</taxon>
        <taxon>Ampullariidae</taxon>
        <taxon>Pomacea</taxon>
    </lineage>
</organism>
<dbReference type="PANTHER" id="PTHR21274">
    <property type="entry name" value="MECKELIN"/>
    <property type="match status" value="1"/>
</dbReference>
<dbReference type="Proteomes" id="UP000245119">
    <property type="component" value="Linkage Group LG12"/>
</dbReference>
<keyword evidence="1" id="KW-0472">Membrane</keyword>
<dbReference type="STRING" id="400727.A0A2T7NHA8"/>
<name>A0A2T7NHA8_POMCA</name>
<dbReference type="GO" id="GO:0036038">
    <property type="term" value="C:MKS complex"/>
    <property type="evidence" value="ECO:0007669"/>
    <property type="project" value="InterPro"/>
</dbReference>
<reference evidence="2 3" key="1">
    <citation type="submission" date="2018-04" db="EMBL/GenBank/DDBJ databases">
        <title>The genome of golden apple snail Pomacea canaliculata provides insight into stress tolerance and invasive adaptation.</title>
        <authorList>
            <person name="Liu C."/>
            <person name="Liu B."/>
            <person name="Ren Y."/>
            <person name="Zhang Y."/>
            <person name="Wang H."/>
            <person name="Li S."/>
            <person name="Jiang F."/>
            <person name="Yin L."/>
            <person name="Zhang G."/>
            <person name="Qian W."/>
            <person name="Fan W."/>
        </authorList>
    </citation>
    <scope>NUCLEOTIDE SEQUENCE [LARGE SCALE GENOMIC DNA]</scope>
    <source>
        <strain evidence="2">SZHN2017</strain>
        <tissue evidence="2">Muscle</tissue>
    </source>
</reference>
<feature type="transmembrane region" description="Helical" evidence="1">
    <location>
        <begin position="425"/>
        <end position="445"/>
    </location>
</feature>
<dbReference type="EMBL" id="PZQS01000012">
    <property type="protein sequence ID" value="PVD20536.1"/>
    <property type="molecule type" value="Genomic_DNA"/>
</dbReference>
<dbReference type="AlphaFoldDB" id="A0A2T7NHA8"/>
<dbReference type="PANTHER" id="PTHR21274:SF0">
    <property type="entry name" value="MECKELIN"/>
    <property type="match status" value="1"/>
</dbReference>
<sequence length="838" mass="95792">MEPTSSKRQRGANWSSREVRALLEAGGFCFPSNVTLITGDRLFEIPSIEGTDNVKSSYFQANLQAAHTMCKEYGNVTACQIVANLCVLILYNEATGRICSAFKQLEENRVSNLPQLYFTGYASDVIDSQDISDSYTMTPPMTIPFVAVIYSLNGKYLKTEALTDGLLQLCDTTATLANAAYVFGTYYSYSCSIKALKLWNTAKYPLYFYDIYLKYTNNGQKFLYKVPLRFLDLRKGDILVNQGQTRDWVVTRRMFLVDNLMTVEPSQTSTTQVAKYVRYAKDITIYMALQDGTTDGKIKIPYFTIKYAEVSRQSAEDGAAIQVSFSVQYTMSWSKYYRDFQISCGTLGTLSMLYAGYRTWVWSKRAGRPAIDFPSIVNFFFFLCGAMSNCFFVIAFGVSFYWFIFFKRQDAVYLLHPDGGNIEDWLGLAAAAFALRCLSLIHMIVMQCTVDIFFMDWERPRGISRSQDGKKTTEVPVTIWRTFFVANEWNEIQATRKINKVFQIFATVFFLEVVGFVNTTTKDPDGTINKSADGYQAEQSFIYRFALAVLVYLVIGVVQWIFFTFIYERFVEDQVQQFVDLCSMSNISVFIMSNAQFGFYIHGRSVHGKADADMQEICEMMKREEENLCGQRGLVPDTEAQTFMMSIPRRLRLKYDQVYLPAALEAAGAVGRMEQGRPGSRLSSNKEKSIEAYNTLNKFLCAFIDHSLRDVDYVVKDKTLLESIMDTEFFDASEKGIFYNDNGHSFDQILFYGNEMSLLLFDVLLFCMVDFIWMNYVLDGVITYIITEVAFLIGTYAGIYVDQHYKLPKVDEPSSIWNRIKEFSEQYKKDNPGSSKGD</sequence>
<evidence type="ECO:0000313" key="2">
    <source>
        <dbReference type="EMBL" id="PVD20536.1"/>
    </source>
</evidence>
<feature type="transmembrane region" description="Helical" evidence="1">
    <location>
        <begin position="501"/>
        <end position="521"/>
    </location>
</feature>
<comment type="caution">
    <text evidence="2">The sequence shown here is derived from an EMBL/GenBank/DDBJ whole genome shotgun (WGS) entry which is preliminary data.</text>
</comment>
<feature type="transmembrane region" description="Helical" evidence="1">
    <location>
        <begin position="541"/>
        <end position="567"/>
    </location>
</feature>
<dbReference type="Pfam" id="PF09773">
    <property type="entry name" value="Meckelin"/>
    <property type="match status" value="1"/>
</dbReference>
<dbReference type="GO" id="GO:0060271">
    <property type="term" value="P:cilium assembly"/>
    <property type="evidence" value="ECO:0007669"/>
    <property type="project" value="InterPro"/>
</dbReference>
<keyword evidence="1" id="KW-0812">Transmembrane</keyword>
<dbReference type="OrthoDB" id="419138at2759"/>